<sequence length="83" mass="9427">MLLLRLSTTFSLHLLVAKLIFTQQKQSCPCARKYALSTDSIVLLSQRLAIIFYDLKYGQCPRLTRPRALSLPYLHGANGRVFS</sequence>
<evidence type="ECO:0000313" key="2">
    <source>
        <dbReference type="EMBL" id="MBW62539.1"/>
    </source>
</evidence>
<proteinExistence type="predicted"/>
<protein>
    <submittedName>
        <fullName evidence="2">Putative secreted protein</fullName>
    </submittedName>
</protein>
<feature type="signal peptide" evidence="1">
    <location>
        <begin position="1"/>
        <end position="27"/>
    </location>
</feature>
<feature type="chain" id="PRO_5014669588" evidence="1">
    <location>
        <begin position="28"/>
        <end position="83"/>
    </location>
</feature>
<keyword evidence="1" id="KW-0732">Signal</keyword>
<dbReference type="AlphaFoldDB" id="A0A2M4CBA7"/>
<dbReference type="EMBL" id="GGFJ01013398">
    <property type="protein sequence ID" value="MBW62539.1"/>
    <property type="molecule type" value="Transcribed_RNA"/>
</dbReference>
<evidence type="ECO:0000256" key="1">
    <source>
        <dbReference type="SAM" id="SignalP"/>
    </source>
</evidence>
<reference evidence="2" key="1">
    <citation type="submission" date="2018-01" db="EMBL/GenBank/DDBJ databases">
        <title>An insight into the sialome of Amazonian anophelines.</title>
        <authorList>
            <person name="Ribeiro J.M."/>
            <person name="Scarpassa V."/>
            <person name="Calvo E."/>
        </authorList>
    </citation>
    <scope>NUCLEOTIDE SEQUENCE</scope>
    <source>
        <tissue evidence="2">Salivary glands</tissue>
    </source>
</reference>
<accession>A0A2M4CBA7</accession>
<organism evidence="2">
    <name type="scientific">Anopheles marajoara</name>
    <dbReference type="NCBI Taxonomy" id="58244"/>
    <lineage>
        <taxon>Eukaryota</taxon>
        <taxon>Metazoa</taxon>
        <taxon>Ecdysozoa</taxon>
        <taxon>Arthropoda</taxon>
        <taxon>Hexapoda</taxon>
        <taxon>Insecta</taxon>
        <taxon>Pterygota</taxon>
        <taxon>Neoptera</taxon>
        <taxon>Endopterygota</taxon>
        <taxon>Diptera</taxon>
        <taxon>Nematocera</taxon>
        <taxon>Culicoidea</taxon>
        <taxon>Culicidae</taxon>
        <taxon>Anophelinae</taxon>
        <taxon>Anopheles</taxon>
    </lineage>
</organism>
<name>A0A2M4CBA7_9DIPT</name>